<gene>
    <name evidence="1" type="ORF">H9646_16685</name>
</gene>
<name>A0ABR8SF57_9BURK</name>
<organism evidence="1 2">
    <name type="scientific">Comamonas avium</name>
    <dbReference type="NCBI Taxonomy" id="2762231"/>
    <lineage>
        <taxon>Bacteria</taxon>
        <taxon>Pseudomonadati</taxon>
        <taxon>Pseudomonadota</taxon>
        <taxon>Betaproteobacteria</taxon>
        <taxon>Burkholderiales</taxon>
        <taxon>Comamonadaceae</taxon>
        <taxon>Comamonas</taxon>
    </lineage>
</organism>
<dbReference type="Proteomes" id="UP000634919">
    <property type="component" value="Unassembled WGS sequence"/>
</dbReference>
<evidence type="ECO:0000313" key="1">
    <source>
        <dbReference type="EMBL" id="MBD7962108.1"/>
    </source>
</evidence>
<dbReference type="RefSeq" id="WP_191724522.1">
    <property type="nucleotide sequence ID" value="NZ_JACSQK010000009.1"/>
</dbReference>
<reference evidence="1 2" key="1">
    <citation type="submission" date="2020-08" db="EMBL/GenBank/DDBJ databases">
        <title>A Genomic Blueprint of the Chicken Gut Microbiome.</title>
        <authorList>
            <person name="Gilroy R."/>
            <person name="Ravi A."/>
            <person name="Getino M."/>
            <person name="Pursley I."/>
            <person name="Horton D.L."/>
            <person name="Alikhan N.-F."/>
            <person name="Baker D."/>
            <person name="Gharbi K."/>
            <person name="Hall N."/>
            <person name="Watson M."/>
            <person name="Adriaenssens E.M."/>
            <person name="Foster-Nyarko E."/>
            <person name="Jarju S."/>
            <person name="Secka A."/>
            <person name="Antonio M."/>
            <person name="Oren A."/>
            <person name="Chaudhuri R."/>
            <person name="La Ragione R.M."/>
            <person name="Hildebrand F."/>
            <person name="Pallen M.J."/>
        </authorList>
    </citation>
    <scope>NUCLEOTIDE SEQUENCE [LARGE SCALE GENOMIC DNA]</scope>
    <source>
        <strain evidence="1 2">Sa2CVA6</strain>
    </source>
</reference>
<accession>A0ABR8SF57</accession>
<evidence type="ECO:0000313" key="2">
    <source>
        <dbReference type="Proteomes" id="UP000634919"/>
    </source>
</evidence>
<proteinExistence type="predicted"/>
<keyword evidence="2" id="KW-1185">Reference proteome</keyword>
<dbReference type="EMBL" id="JACSQK010000009">
    <property type="protein sequence ID" value="MBD7962108.1"/>
    <property type="molecule type" value="Genomic_DNA"/>
</dbReference>
<comment type="caution">
    <text evidence="1">The sequence shown here is derived from an EMBL/GenBank/DDBJ whole genome shotgun (WGS) entry which is preliminary data.</text>
</comment>
<protein>
    <submittedName>
        <fullName evidence="1">Uncharacterized protein</fullName>
    </submittedName>
</protein>
<sequence length="93" mass="10097">MSSPHITQVRQSLLDTLADLRNRDNPMEVDRARAVAQVATVLVETAKVEIDYIKATGADRSDFLEPATTLPVISNTPTAANPFPVSVTHRLNG</sequence>